<feature type="compositionally biased region" description="Low complexity" evidence="1">
    <location>
        <begin position="61"/>
        <end position="80"/>
    </location>
</feature>
<gene>
    <name evidence="2" type="ORF">BU14_0286s0001</name>
</gene>
<dbReference type="EMBL" id="KV918944">
    <property type="protein sequence ID" value="OSX74488.1"/>
    <property type="molecule type" value="Genomic_DNA"/>
</dbReference>
<organism evidence="2 3">
    <name type="scientific">Porphyra umbilicalis</name>
    <name type="common">Purple laver</name>
    <name type="synonym">Red alga</name>
    <dbReference type="NCBI Taxonomy" id="2786"/>
    <lineage>
        <taxon>Eukaryota</taxon>
        <taxon>Rhodophyta</taxon>
        <taxon>Bangiophyceae</taxon>
        <taxon>Bangiales</taxon>
        <taxon>Bangiaceae</taxon>
        <taxon>Porphyra</taxon>
    </lineage>
</organism>
<protein>
    <submittedName>
        <fullName evidence="2">Uncharacterized protein</fullName>
    </submittedName>
</protein>
<feature type="compositionally biased region" description="Pro residues" evidence="1">
    <location>
        <begin position="214"/>
        <end position="230"/>
    </location>
</feature>
<dbReference type="Proteomes" id="UP000218209">
    <property type="component" value="Unassembled WGS sequence"/>
</dbReference>
<name>A0A1X6P0U8_PORUM</name>
<keyword evidence="3" id="KW-1185">Reference proteome</keyword>
<feature type="compositionally biased region" description="Low complexity" evidence="1">
    <location>
        <begin position="177"/>
        <end position="191"/>
    </location>
</feature>
<reference evidence="2 3" key="1">
    <citation type="submission" date="2017-03" db="EMBL/GenBank/DDBJ databases">
        <title>WGS assembly of Porphyra umbilicalis.</title>
        <authorList>
            <person name="Brawley S.H."/>
            <person name="Blouin N.A."/>
            <person name="Ficko-Blean E."/>
            <person name="Wheeler G.L."/>
            <person name="Lohr M."/>
            <person name="Goodson H.V."/>
            <person name="Jenkins J.W."/>
            <person name="Blaby-Haas C.E."/>
            <person name="Helliwell K.E."/>
            <person name="Chan C."/>
            <person name="Marriage T."/>
            <person name="Bhattacharya D."/>
            <person name="Klein A.S."/>
            <person name="Badis Y."/>
            <person name="Brodie J."/>
            <person name="Cao Y."/>
            <person name="Collen J."/>
            <person name="Dittami S.M."/>
            <person name="Gachon C.M."/>
            <person name="Green B.R."/>
            <person name="Karpowicz S."/>
            <person name="Kim J.W."/>
            <person name="Kudahl U."/>
            <person name="Lin S."/>
            <person name="Michel G."/>
            <person name="Mittag M."/>
            <person name="Olson B.J."/>
            <person name="Pangilinan J."/>
            <person name="Peng Y."/>
            <person name="Qiu H."/>
            <person name="Shu S."/>
            <person name="Singer J.T."/>
            <person name="Smith A.G."/>
            <person name="Sprecher B.N."/>
            <person name="Wagner V."/>
            <person name="Wang W."/>
            <person name="Wang Z.-Y."/>
            <person name="Yan J."/>
            <person name="Yarish C."/>
            <person name="Zoeuner-Riek S."/>
            <person name="Zhuang Y."/>
            <person name="Zou Y."/>
            <person name="Lindquist E.A."/>
            <person name="Grimwood J."/>
            <person name="Barry K."/>
            <person name="Rokhsar D.S."/>
            <person name="Schmutz J."/>
            <person name="Stiller J.W."/>
            <person name="Grossman A.R."/>
            <person name="Prochnik S.E."/>
        </authorList>
    </citation>
    <scope>NUCLEOTIDE SEQUENCE [LARGE SCALE GENOMIC DNA]</scope>
    <source>
        <strain evidence="2">4086291</strain>
    </source>
</reference>
<proteinExistence type="predicted"/>
<feature type="compositionally biased region" description="Polar residues" evidence="1">
    <location>
        <begin position="1"/>
        <end position="10"/>
    </location>
</feature>
<dbReference type="AlphaFoldDB" id="A0A1X6P0U8"/>
<evidence type="ECO:0000256" key="1">
    <source>
        <dbReference type="SAM" id="MobiDB-lite"/>
    </source>
</evidence>
<feature type="compositionally biased region" description="Basic residues" evidence="1">
    <location>
        <begin position="108"/>
        <end position="125"/>
    </location>
</feature>
<feature type="compositionally biased region" description="Basic residues" evidence="1">
    <location>
        <begin position="267"/>
        <end position="277"/>
    </location>
</feature>
<evidence type="ECO:0000313" key="2">
    <source>
        <dbReference type="EMBL" id="OSX74488.1"/>
    </source>
</evidence>
<feature type="compositionally biased region" description="Basic and acidic residues" evidence="1">
    <location>
        <begin position="247"/>
        <end position="257"/>
    </location>
</feature>
<feature type="region of interest" description="Disordered" evidence="1">
    <location>
        <begin position="1"/>
        <end position="294"/>
    </location>
</feature>
<accession>A0A1X6P0U8</accession>
<evidence type="ECO:0000313" key="3">
    <source>
        <dbReference type="Proteomes" id="UP000218209"/>
    </source>
</evidence>
<sequence>MSGRSTSCTDAESPDDAPEQSDSRSESLSLSRQTMGGATGRPVRGARRRCALPPSPPPPSRSSTLPLSLLPTPLRLVPRPAGRRRPLRDENATDAAAADDDGDIKSSLSRRHWQPPRPAHCRGKSHPPWAATRLPIPARRPHRWLPPLRTAPRSWPGPTPTQTGAPPRRDPSTARWAGAAPLTTATITALGVRGGAHGRQTSRRDARVRHCSPRAPPPGLAAPPRPPPPREATNATCCSMTAAGPGRPRDSRTRDRSGGGGNDRTSRRPMHSHHQHWHQWERRGGAGPHATAAR</sequence>